<organism evidence="1 2">
    <name type="scientific">Paramecium primaurelia</name>
    <dbReference type="NCBI Taxonomy" id="5886"/>
    <lineage>
        <taxon>Eukaryota</taxon>
        <taxon>Sar</taxon>
        <taxon>Alveolata</taxon>
        <taxon>Ciliophora</taxon>
        <taxon>Intramacronucleata</taxon>
        <taxon>Oligohymenophorea</taxon>
        <taxon>Peniculida</taxon>
        <taxon>Parameciidae</taxon>
        <taxon>Paramecium</taxon>
    </lineage>
</organism>
<evidence type="ECO:0000313" key="1">
    <source>
        <dbReference type="EMBL" id="CAD8099783.1"/>
    </source>
</evidence>
<protein>
    <submittedName>
        <fullName evidence="1">Uncharacterized protein</fullName>
    </submittedName>
</protein>
<comment type="caution">
    <text evidence="1">The sequence shown here is derived from an EMBL/GenBank/DDBJ whole genome shotgun (WGS) entry which is preliminary data.</text>
</comment>
<reference evidence="1" key="1">
    <citation type="submission" date="2021-01" db="EMBL/GenBank/DDBJ databases">
        <authorList>
            <consortium name="Genoscope - CEA"/>
            <person name="William W."/>
        </authorList>
    </citation>
    <scope>NUCLEOTIDE SEQUENCE</scope>
</reference>
<proteinExistence type="predicted"/>
<evidence type="ECO:0000313" key="2">
    <source>
        <dbReference type="Proteomes" id="UP000688137"/>
    </source>
</evidence>
<gene>
    <name evidence="1" type="ORF">PPRIM_AZ9-3.1.T1100138</name>
</gene>
<dbReference type="Proteomes" id="UP000688137">
    <property type="component" value="Unassembled WGS sequence"/>
</dbReference>
<keyword evidence="2" id="KW-1185">Reference proteome</keyword>
<name>A0A8S1PAP8_PARPR</name>
<dbReference type="AlphaFoldDB" id="A0A8S1PAP8"/>
<sequence>MIKFINKYNFLNLILKGQRINWNNSSSFHIVQLINTMYFRLGRFNDIDIRINDTTVSTNND</sequence>
<accession>A0A8S1PAP8</accession>
<dbReference type="EMBL" id="CAJJDM010000113">
    <property type="protein sequence ID" value="CAD8099783.1"/>
    <property type="molecule type" value="Genomic_DNA"/>
</dbReference>